<accession>A0ABD6A4Y3</accession>
<dbReference type="AlphaFoldDB" id="A0ABD6A4Y3"/>
<evidence type="ECO:0000313" key="2">
    <source>
        <dbReference type="Proteomes" id="UP001596547"/>
    </source>
</evidence>
<dbReference type="Pfam" id="PF19120">
    <property type="entry name" value="DUF5804"/>
    <property type="match status" value="1"/>
</dbReference>
<name>A0ABD6A4Y3_9EURY</name>
<organism evidence="1 2">
    <name type="scientific">Halomarina halobia</name>
    <dbReference type="NCBI Taxonomy" id="3033386"/>
    <lineage>
        <taxon>Archaea</taxon>
        <taxon>Methanobacteriati</taxon>
        <taxon>Methanobacteriota</taxon>
        <taxon>Stenosarchaea group</taxon>
        <taxon>Halobacteria</taxon>
        <taxon>Halobacteriales</taxon>
        <taxon>Natronomonadaceae</taxon>
        <taxon>Halomarina</taxon>
    </lineage>
</organism>
<dbReference type="EMBL" id="JBHTBF010000001">
    <property type="protein sequence ID" value="MFC7315618.1"/>
    <property type="molecule type" value="Genomic_DNA"/>
</dbReference>
<evidence type="ECO:0000313" key="1">
    <source>
        <dbReference type="EMBL" id="MFC7315618.1"/>
    </source>
</evidence>
<proteinExistence type="predicted"/>
<dbReference type="RefSeq" id="WP_276305020.1">
    <property type="nucleotide sequence ID" value="NZ_CP119992.1"/>
</dbReference>
<gene>
    <name evidence="1" type="ORF">ACFQPE_02250</name>
</gene>
<dbReference type="GeneID" id="79314589"/>
<reference evidence="1 2" key="1">
    <citation type="journal article" date="2019" name="Int. J. Syst. Evol. Microbiol.">
        <title>The Global Catalogue of Microorganisms (GCM) 10K type strain sequencing project: providing services to taxonomists for standard genome sequencing and annotation.</title>
        <authorList>
            <consortium name="The Broad Institute Genomics Platform"/>
            <consortium name="The Broad Institute Genome Sequencing Center for Infectious Disease"/>
            <person name="Wu L."/>
            <person name="Ma J."/>
        </authorList>
    </citation>
    <scope>NUCLEOTIDE SEQUENCE [LARGE SCALE GENOMIC DNA]</scope>
    <source>
        <strain evidence="1 2">PSR21</strain>
    </source>
</reference>
<dbReference type="InterPro" id="IPR043827">
    <property type="entry name" value="DUF5804"/>
</dbReference>
<keyword evidence="2" id="KW-1185">Reference proteome</keyword>
<comment type="caution">
    <text evidence="1">The sequence shown here is derived from an EMBL/GenBank/DDBJ whole genome shotgun (WGS) entry which is preliminary data.</text>
</comment>
<dbReference type="Proteomes" id="UP001596547">
    <property type="component" value="Unassembled WGS sequence"/>
</dbReference>
<sequence length="155" mass="17213">MTTVCLLGADDCDLRYELLSRETSREALSTYRLNRPFENSVAVETISLGSAVSLLNDLDWYLVRFAEAALVLEPSVSGAEWLSRALAEAVREGSVPPEESGRYLMVYGLETAEDGAARPVEPMYVTRTGPQLPEYDLREVEETMVVRITEDEFGG</sequence>
<protein>
    <submittedName>
        <fullName evidence="1">DUF5804 family protein</fullName>
    </submittedName>
</protein>